<dbReference type="GO" id="GO:0009982">
    <property type="term" value="F:pseudouridine synthase activity"/>
    <property type="evidence" value="ECO:0007669"/>
    <property type="project" value="InterPro"/>
</dbReference>
<evidence type="ECO:0000313" key="5">
    <source>
        <dbReference type="EMBL" id="RPD37774.1"/>
    </source>
</evidence>
<dbReference type="InterPro" id="IPR050188">
    <property type="entry name" value="RluA_PseudoU_synthase"/>
</dbReference>
<dbReference type="InterPro" id="IPR036986">
    <property type="entry name" value="S4_RNA-bd_sf"/>
</dbReference>
<dbReference type="SUPFAM" id="SSF55174">
    <property type="entry name" value="Alpha-L RNA-binding motif"/>
    <property type="match status" value="1"/>
</dbReference>
<evidence type="ECO:0000256" key="2">
    <source>
        <dbReference type="ARBA" id="ARBA00023235"/>
    </source>
</evidence>
<proteinExistence type="inferred from homology"/>
<reference evidence="5 6" key="1">
    <citation type="submission" date="2018-11" db="EMBL/GenBank/DDBJ databases">
        <title>Genome Analysis of Haplotype D of Candidatus Liberibacter Solanacearum.</title>
        <authorList>
            <person name="Katsir L."/>
            <person name="Ruan Z."/>
            <person name="Santos Garcia D."/>
            <person name="Piasezky A."/>
            <person name="Jiang J."/>
            <person name="Sela N."/>
            <person name="Freilich S."/>
            <person name="Bahar O."/>
        </authorList>
    </citation>
    <scope>NUCLEOTIDE SEQUENCE [LARGE SCALE GENOMIC DNA]</scope>
    <source>
        <strain evidence="6">haplotype D1</strain>
    </source>
</reference>
<dbReference type="AlphaFoldDB" id="A0A3R7RJP7"/>
<dbReference type="SUPFAM" id="SSF55120">
    <property type="entry name" value="Pseudouridine synthase"/>
    <property type="match status" value="1"/>
</dbReference>
<dbReference type="GO" id="GO:0000455">
    <property type="term" value="P:enzyme-directed rRNA pseudouridine synthesis"/>
    <property type="evidence" value="ECO:0007669"/>
    <property type="project" value="TreeGrafter"/>
</dbReference>
<gene>
    <name evidence="5" type="ORF">C0030_000320</name>
</gene>
<accession>A0A3R7RJP7</accession>
<dbReference type="Gene3D" id="3.10.290.10">
    <property type="entry name" value="RNA-binding S4 domain"/>
    <property type="match status" value="1"/>
</dbReference>
<dbReference type="Proteomes" id="UP000236895">
    <property type="component" value="Unassembled WGS sequence"/>
</dbReference>
<dbReference type="GO" id="GO:0140098">
    <property type="term" value="F:catalytic activity, acting on RNA"/>
    <property type="evidence" value="ECO:0007669"/>
    <property type="project" value="UniProtKB-ARBA"/>
</dbReference>
<evidence type="ECO:0000259" key="4">
    <source>
        <dbReference type="Pfam" id="PF00849"/>
    </source>
</evidence>
<dbReference type="InterPro" id="IPR006224">
    <property type="entry name" value="PsdUridine_synth_RluA-like_CS"/>
</dbReference>
<dbReference type="Gene3D" id="3.30.2350.10">
    <property type="entry name" value="Pseudouridine synthase"/>
    <property type="match status" value="1"/>
</dbReference>
<dbReference type="InterPro" id="IPR020103">
    <property type="entry name" value="PsdUridine_synth_cat_dom_sf"/>
</dbReference>
<dbReference type="PROSITE" id="PS50889">
    <property type="entry name" value="S4"/>
    <property type="match status" value="1"/>
</dbReference>
<name>A0A3R7RJP7_9HYPH</name>
<feature type="domain" description="Pseudouridine synthase RsuA/RluA-like" evidence="4">
    <location>
        <begin position="108"/>
        <end position="260"/>
    </location>
</feature>
<dbReference type="Pfam" id="PF00849">
    <property type="entry name" value="PseudoU_synth_2"/>
    <property type="match status" value="1"/>
</dbReference>
<dbReference type="PANTHER" id="PTHR21600">
    <property type="entry name" value="MITOCHONDRIAL RNA PSEUDOURIDINE SYNTHASE"/>
    <property type="match status" value="1"/>
</dbReference>
<keyword evidence="2" id="KW-0413">Isomerase</keyword>
<comment type="similarity">
    <text evidence="1">Belongs to the pseudouridine synthase RluA family.</text>
</comment>
<evidence type="ECO:0000313" key="6">
    <source>
        <dbReference type="Proteomes" id="UP000236895"/>
    </source>
</evidence>
<evidence type="ECO:0000256" key="3">
    <source>
        <dbReference type="PROSITE-ProRule" id="PRU00182"/>
    </source>
</evidence>
<evidence type="ECO:0000256" key="1">
    <source>
        <dbReference type="ARBA" id="ARBA00010876"/>
    </source>
</evidence>
<sequence length="336" mass="39407">MLFMTCVKHIIIENDVENMRFDRWFKLHYPHINFGNLQKLLRSGQIRLDKRRVKSNDRVQSGQVVRIPPIIDILDHMTEKRYSLDSSVDFLKNSAFLKNILLYEDNKLYIFNKPPGISVQGGSGVTYHIDGFLKSWSDSKGQKPRLIHRLDRETSGILVVARTRAAAQSLTESFRMRRIRKIYWSLVRGVPQNKKECISGWLFKKAKIGGDYVQVVDQNEKGAHYAISHFKVIDRFEYKFCWLEMQPYTGRTHQLRVHALHVGHPIVGDKKYRINDSKEIFSNHIQNKLYLHARYIDFPHPEGGRLQITAPLPVHMAKTWDSFGFKYNQDIDIKRL</sequence>
<protein>
    <submittedName>
        <fullName evidence="5">RluA family pseudouridine synthase</fullName>
    </submittedName>
</protein>
<dbReference type="PROSITE" id="PS01129">
    <property type="entry name" value="PSI_RLU"/>
    <property type="match status" value="1"/>
</dbReference>
<keyword evidence="3" id="KW-0694">RNA-binding</keyword>
<organism evidence="5 6">
    <name type="scientific">Candidatus Liberibacter solanacearum</name>
    <dbReference type="NCBI Taxonomy" id="556287"/>
    <lineage>
        <taxon>Bacteria</taxon>
        <taxon>Pseudomonadati</taxon>
        <taxon>Pseudomonadota</taxon>
        <taxon>Alphaproteobacteria</taxon>
        <taxon>Hyphomicrobiales</taxon>
        <taxon>Rhizobiaceae</taxon>
        <taxon>Liberibacter</taxon>
    </lineage>
</organism>
<dbReference type="PANTHER" id="PTHR21600:SF44">
    <property type="entry name" value="RIBOSOMAL LARGE SUBUNIT PSEUDOURIDINE SYNTHASE D"/>
    <property type="match status" value="1"/>
</dbReference>
<dbReference type="InterPro" id="IPR006145">
    <property type="entry name" value="PsdUridine_synth_RsuA/RluA"/>
</dbReference>
<dbReference type="GO" id="GO:0003723">
    <property type="term" value="F:RNA binding"/>
    <property type="evidence" value="ECO:0007669"/>
    <property type="project" value="UniProtKB-KW"/>
</dbReference>
<dbReference type="CDD" id="cd02869">
    <property type="entry name" value="PseudoU_synth_RluA_like"/>
    <property type="match status" value="1"/>
</dbReference>
<dbReference type="EMBL" id="PKRU02000002">
    <property type="protein sequence ID" value="RPD37774.1"/>
    <property type="molecule type" value="Genomic_DNA"/>
</dbReference>
<comment type="caution">
    <text evidence="5">The sequence shown here is derived from an EMBL/GenBank/DDBJ whole genome shotgun (WGS) entry which is preliminary data.</text>
</comment>